<gene>
    <name evidence="7" type="ORF">K505DRAFT_345671</name>
</gene>
<dbReference type="InterPro" id="IPR036188">
    <property type="entry name" value="FAD/NAD-bd_sf"/>
</dbReference>
<dbReference type="InterPro" id="IPR002938">
    <property type="entry name" value="FAD-bd"/>
</dbReference>
<keyword evidence="8" id="KW-1185">Reference proteome</keyword>
<accession>A0A6A6XT98</accession>
<keyword evidence="2" id="KW-0285">Flavoprotein</keyword>
<proteinExistence type="inferred from homology"/>
<evidence type="ECO:0000259" key="6">
    <source>
        <dbReference type="Pfam" id="PF01494"/>
    </source>
</evidence>
<evidence type="ECO:0000256" key="4">
    <source>
        <dbReference type="ARBA" id="ARBA00023002"/>
    </source>
</evidence>
<dbReference type="OrthoDB" id="16820at2759"/>
<dbReference type="Gene3D" id="3.50.50.60">
    <property type="entry name" value="FAD/NAD(P)-binding domain"/>
    <property type="match status" value="1"/>
</dbReference>
<dbReference type="PRINTS" id="PR00420">
    <property type="entry name" value="RNGMNOXGNASE"/>
</dbReference>
<dbReference type="GO" id="GO:0071949">
    <property type="term" value="F:FAD binding"/>
    <property type="evidence" value="ECO:0007669"/>
    <property type="project" value="InterPro"/>
</dbReference>
<protein>
    <submittedName>
        <fullName evidence="7">FAD/NAD(P)-binding domain-containing protein</fullName>
    </submittedName>
</protein>
<name>A0A6A6XT98_9PLEO</name>
<evidence type="ECO:0000256" key="2">
    <source>
        <dbReference type="ARBA" id="ARBA00022630"/>
    </source>
</evidence>
<dbReference type="Proteomes" id="UP000799757">
    <property type="component" value="Unassembled WGS sequence"/>
</dbReference>
<reference evidence="7" key="1">
    <citation type="journal article" date="2020" name="Stud. Mycol.">
        <title>101 Dothideomycetes genomes: a test case for predicting lifestyles and emergence of pathogens.</title>
        <authorList>
            <person name="Haridas S."/>
            <person name="Albert R."/>
            <person name="Binder M."/>
            <person name="Bloem J."/>
            <person name="Labutti K."/>
            <person name="Salamov A."/>
            <person name="Andreopoulos B."/>
            <person name="Baker S."/>
            <person name="Barry K."/>
            <person name="Bills G."/>
            <person name="Bluhm B."/>
            <person name="Cannon C."/>
            <person name="Castanera R."/>
            <person name="Culley D."/>
            <person name="Daum C."/>
            <person name="Ezra D."/>
            <person name="Gonzalez J."/>
            <person name="Henrissat B."/>
            <person name="Kuo A."/>
            <person name="Liang C."/>
            <person name="Lipzen A."/>
            <person name="Lutzoni F."/>
            <person name="Magnuson J."/>
            <person name="Mondo S."/>
            <person name="Nolan M."/>
            <person name="Ohm R."/>
            <person name="Pangilinan J."/>
            <person name="Park H.-J."/>
            <person name="Ramirez L."/>
            <person name="Alfaro M."/>
            <person name="Sun H."/>
            <person name="Tritt A."/>
            <person name="Yoshinaga Y."/>
            <person name="Zwiers L.-H."/>
            <person name="Turgeon B."/>
            <person name="Goodwin S."/>
            <person name="Spatafora J."/>
            <person name="Crous P."/>
            <person name="Grigoriev I."/>
        </authorList>
    </citation>
    <scope>NUCLEOTIDE SEQUENCE</scope>
    <source>
        <strain evidence="7">CBS 109.77</strain>
    </source>
</reference>
<dbReference type="Pfam" id="PF01494">
    <property type="entry name" value="FAD_binding_3"/>
    <property type="match status" value="1"/>
</dbReference>
<dbReference type="EMBL" id="MU001758">
    <property type="protein sequence ID" value="KAF2799806.1"/>
    <property type="molecule type" value="Genomic_DNA"/>
</dbReference>
<keyword evidence="3" id="KW-0274">FAD</keyword>
<dbReference type="SUPFAM" id="SSF54373">
    <property type="entry name" value="FAD-linked reductases, C-terminal domain"/>
    <property type="match status" value="1"/>
</dbReference>
<feature type="domain" description="FAD-binding" evidence="6">
    <location>
        <begin position="7"/>
        <end position="327"/>
    </location>
</feature>
<evidence type="ECO:0000256" key="3">
    <source>
        <dbReference type="ARBA" id="ARBA00022827"/>
    </source>
</evidence>
<sequence length="443" mass="49280">MNIPAIKIVIIGAGIGGLTCAIACRQSGLDVLVLEKSLYFAPIGAGIQIPPNATRVLAQYNMLDQLLKDGVALDNYHLRRWQNGNVLLDRGVKNESELPWLVIHRADYHRILVDEAERLGVKIRLGSNVEMVKFEQSTVFLSGGEVIAGDVIVGADGIWSNLRNQLLQHPSPPLETGDLAYRATLARSSLSSLHDPAIEDLMNKHTVTLWMGPYSHAVFYPMRSGEEFNLVLLCPDNLPPSVRTQPGNLEEMREVFKGWDPVISKIISKAREKPVLKWKLLHHKELTKWTRGSVALLGDSCHPSLPYQAQGAAMAVEDAAVLGTLLGLYQTSLSTSSVARQTTIPEVLKLYESLQKERTTTNVQGAVSNRSMYHMVDGPEQEERDKILMNTKHALLEGDGNGKFIFIDSGYQKKLLRRDSVVDARRAWQEWTDKINGKSFVSK</sequence>
<dbReference type="SUPFAM" id="SSF51905">
    <property type="entry name" value="FAD/NAD(P)-binding domain"/>
    <property type="match status" value="1"/>
</dbReference>
<dbReference type="AlphaFoldDB" id="A0A6A6XT98"/>
<dbReference type="FunFam" id="3.50.50.60:FF:000115">
    <property type="entry name" value="Salicylate hydroxylase, putative"/>
    <property type="match status" value="1"/>
</dbReference>
<dbReference type="InterPro" id="IPR050493">
    <property type="entry name" value="FAD-dep_Monooxygenase_BioMet"/>
</dbReference>
<dbReference type="PANTHER" id="PTHR13789:SF311">
    <property type="entry name" value="HYDROXYLASE, PUTATIVE (AFU_ORTHOLOGUE AFUA_5G10180)-RELATED"/>
    <property type="match status" value="1"/>
</dbReference>
<dbReference type="GO" id="GO:0004497">
    <property type="term" value="F:monooxygenase activity"/>
    <property type="evidence" value="ECO:0007669"/>
    <property type="project" value="UniProtKB-KW"/>
</dbReference>
<evidence type="ECO:0000256" key="1">
    <source>
        <dbReference type="ARBA" id="ARBA00007992"/>
    </source>
</evidence>
<dbReference type="PANTHER" id="PTHR13789">
    <property type="entry name" value="MONOOXYGENASE"/>
    <property type="match status" value="1"/>
</dbReference>
<keyword evidence="5" id="KW-0503">Monooxygenase</keyword>
<evidence type="ECO:0000313" key="8">
    <source>
        <dbReference type="Proteomes" id="UP000799757"/>
    </source>
</evidence>
<organism evidence="7 8">
    <name type="scientific">Melanomma pulvis-pyrius CBS 109.77</name>
    <dbReference type="NCBI Taxonomy" id="1314802"/>
    <lineage>
        <taxon>Eukaryota</taxon>
        <taxon>Fungi</taxon>
        <taxon>Dikarya</taxon>
        <taxon>Ascomycota</taxon>
        <taxon>Pezizomycotina</taxon>
        <taxon>Dothideomycetes</taxon>
        <taxon>Pleosporomycetidae</taxon>
        <taxon>Pleosporales</taxon>
        <taxon>Melanommataceae</taxon>
        <taxon>Melanomma</taxon>
    </lineage>
</organism>
<evidence type="ECO:0000256" key="5">
    <source>
        <dbReference type="ARBA" id="ARBA00023033"/>
    </source>
</evidence>
<evidence type="ECO:0000313" key="7">
    <source>
        <dbReference type="EMBL" id="KAF2799806.1"/>
    </source>
</evidence>
<comment type="similarity">
    <text evidence="1">Belongs to the paxM FAD-dependent monooxygenase family.</text>
</comment>
<keyword evidence="4" id="KW-0560">Oxidoreductase</keyword>